<dbReference type="AlphaFoldDB" id="A0AAV9H5K7"/>
<gene>
    <name evidence="2" type="ORF">QBC34DRAFT_420119</name>
</gene>
<feature type="region of interest" description="Disordered" evidence="1">
    <location>
        <begin position="1"/>
        <end position="40"/>
    </location>
</feature>
<sequence>MVRNYQRPAGSGAVPGAAKRPTANPAAPASSVGTSSHDTFSHDTSSIDIFSLYTSSVGVSPGVSAVNPTIQVARNSATPNSEADRWKNLQCKGCPDSRLCNPIQSWSDKRGSQRTPCDTAPHGGHGALKLSRSPVSKQCLVITLGFELGQLPAAGPTVLLNEPSHVDPAAPTAFATARPGTRPKAKNLAKNLVNNRRGGIRKRANAKADRAGTAEKMACKWLDPKLNLKFNLLENDMMDPDLYQHMAARIDQWQHKSRTRRQALFGTDLSFDTDLSFNPDSSFDTDLSFNTGSFVNTGLSFDTDLLFNTDLPTEKSVDKLADDLTNIDLE</sequence>
<accession>A0AAV9H5K7</accession>
<name>A0AAV9H5K7_9PEZI</name>
<dbReference type="EMBL" id="MU865914">
    <property type="protein sequence ID" value="KAK4455310.1"/>
    <property type="molecule type" value="Genomic_DNA"/>
</dbReference>
<evidence type="ECO:0008006" key="4">
    <source>
        <dbReference type="Google" id="ProtNLM"/>
    </source>
</evidence>
<evidence type="ECO:0000256" key="1">
    <source>
        <dbReference type="SAM" id="MobiDB-lite"/>
    </source>
</evidence>
<evidence type="ECO:0000313" key="2">
    <source>
        <dbReference type="EMBL" id="KAK4455310.1"/>
    </source>
</evidence>
<proteinExistence type="predicted"/>
<dbReference type="Proteomes" id="UP001321760">
    <property type="component" value="Unassembled WGS sequence"/>
</dbReference>
<comment type="caution">
    <text evidence="2">The sequence shown here is derived from an EMBL/GenBank/DDBJ whole genome shotgun (WGS) entry which is preliminary data.</text>
</comment>
<evidence type="ECO:0000313" key="3">
    <source>
        <dbReference type="Proteomes" id="UP001321760"/>
    </source>
</evidence>
<feature type="region of interest" description="Disordered" evidence="1">
    <location>
        <begin position="105"/>
        <end position="129"/>
    </location>
</feature>
<keyword evidence="3" id="KW-1185">Reference proteome</keyword>
<organism evidence="2 3">
    <name type="scientific">Podospora aff. communis PSN243</name>
    <dbReference type="NCBI Taxonomy" id="3040156"/>
    <lineage>
        <taxon>Eukaryota</taxon>
        <taxon>Fungi</taxon>
        <taxon>Dikarya</taxon>
        <taxon>Ascomycota</taxon>
        <taxon>Pezizomycotina</taxon>
        <taxon>Sordariomycetes</taxon>
        <taxon>Sordariomycetidae</taxon>
        <taxon>Sordariales</taxon>
        <taxon>Podosporaceae</taxon>
        <taxon>Podospora</taxon>
    </lineage>
</organism>
<reference evidence="2" key="1">
    <citation type="journal article" date="2023" name="Mol. Phylogenet. Evol.">
        <title>Genome-scale phylogeny and comparative genomics of the fungal order Sordariales.</title>
        <authorList>
            <person name="Hensen N."/>
            <person name="Bonometti L."/>
            <person name="Westerberg I."/>
            <person name="Brannstrom I.O."/>
            <person name="Guillou S."/>
            <person name="Cros-Aarteil S."/>
            <person name="Calhoun S."/>
            <person name="Haridas S."/>
            <person name="Kuo A."/>
            <person name="Mondo S."/>
            <person name="Pangilinan J."/>
            <person name="Riley R."/>
            <person name="LaButti K."/>
            <person name="Andreopoulos B."/>
            <person name="Lipzen A."/>
            <person name="Chen C."/>
            <person name="Yan M."/>
            <person name="Daum C."/>
            <person name="Ng V."/>
            <person name="Clum A."/>
            <person name="Steindorff A."/>
            <person name="Ohm R.A."/>
            <person name="Martin F."/>
            <person name="Silar P."/>
            <person name="Natvig D.O."/>
            <person name="Lalanne C."/>
            <person name="Gautier V."/>
            <person name="Ament-Velasquez S.L."/>
            <person name="Kruys A."/>
            <person name="Hutchinson M.I."/>
            <person name="Powell A.J."/>
            <person name="Barry K."/>
            <person name="Miller A.N."/>
            <person name="Grigoriev I.V."/>
            <person name="Debuchy R."/>
            <person name="Gladieux P."/>
            <person name="Hiltunen Thoren M."/>
            <person name="Johannesson H."/>
        </authorList>
    </citation>
    <scope>NUCLEOTIDE SEQUENCE</scope>
    <source>
        <strain evidence="2">PSN243</strain>
    </source>
</reference>
<reference evidence="2" key="2">
    <citation type="submission" date="2023-05" db="EMBL/GenBank/DDBJ databases">
        <authorList>
            <consortium name="Lawrence Berkeley National Laboratory"/>
            <person name="Steindorff A."/>
            <person name="Hensen N."/>
            <person name="Bonometti L."/>
            <person name="Westerberg I."/>
            <person name="Brannstrom I.O."/>
            <person name="Guillou S."/>
            <person name="Cros-Aarteil S."/>
            <person name="Calhoun S."/>
            <person name="Haridas S."/>
            <person name="Kuo A."/>
            <person name="Mondo S."/>
            <person name="Pangilinan J."/>
            <person name="Riley R."/>
            <person name="Labutti K."/>
            <person name="Andreopoulos B."/>
            <person name="Lipzen A."/>
            <person name="Chen C."/>
            <person name="Yanf M."/>
            <person name="Daum C."/>
            <person name="Ng V."/>
            <person name="Clum A."/>
            <person name="Ohm R."/>
            <person name="Martin F."/>
            <person name="Silar P."/>
            <person name="Natvig D."/>
            <person name="Lalanne C."/>
            <person name="Gautier V."/>
            <person name="Ament-Velasquez S.L."/>
            <person name="Kruys A."/>
            <person name="Hutchinson M.I."/>
            <person name="Powell A.J."/>
            <person name="Barry K."/>
            <person name="Miller A.N."/>
            <person name="Grigoriev I.V."/>
            <person name="Debuchy R."/>
            <person name="Gladieux P."/>
            <person name="Thoren M.H."/>
            <person name="Johannesson H."/>
        </authorList>
    </citation>
    <scope>NUCLEOTIDE SEQUENCE</scope>
    <source>
        <strain evidence="2">PSN243</strain>
    </source>
</reference>
<protein>
    <recommendedName>
        <fullName evidence="4">BZIP domain-containing protein</fullName>
    </recommendedName>
</protein>